<protein>
    <submittedName>
        <fullName evidence="1">Uncharacterized protein</fullName>
    </submittedName>
</protein>
<dbReference type="KEGG" id="mha:HF1_02630"/>
<accession>E8ZKV5</accession>
<evidence type="ECO:0000313" key="1">
    <source>
        <dbReference type="EMBL" id="CBY92271.1"/>
    </source>
</evidence>
<gene>
    <name evidence="1" type="ordered locus">HF1_02630</name>
</gene>
<keyword evidence="2" id="KW-1185">Reference proteome</keyword>
<name>E8ZKV5_MYCHL</name>
<dbReference type="EMBL" id="FR773153">
    <property type="protein sequence ID" value="CBY92271.1"/>
    <property type="molecule type" value="Genomic_DNA"/>
</dbReference>
<dbReference type="OrthoDB" id="9822996at2"/>
<evidence type="ECO:0000313" key="2">
    <source>
        <dbReference type="Proteomes" id="UP000008637"/>
    </source>
</evidence>
<dbReference type="Proteomes" id="UP000008637">
    <property type="component" value="Chromosome"/>
</dbReference>
<reference evidence="1 2" key="1">
    <citation type="journal article" date="2011" name="J. Bacteriol.">
        <title>Complete genome sequence of Mycoplasma haemofelis, a hemotropic mycoplasma.</title>
        <authorList>
            <person name="Barker E.N."/>
            <person name="Helps C.R."/>
            <person name="Peters I.R."/>
            <person name="Darby A.C."/>
            <person name="Radford A.D."/>
            <person name="Tasker S."/>
        </authorList>
    </citation>
    <scope>NUCLEOTIDE SEQUENCE [LARGE SCALE GENOMIC DNA]</scope>
    <source>
        <strain evidence="1 2">Langford 1</strain>
    </source>
</reference>
<dbReference type="HOGENOM" id="CLU_098620_0_0_14"/>
<organism evidence="1 2">
    <name type="scientific">Mycoplasma haemofelis (strain Langford 1)</name>
    <name type="common">Haemobartonella felis</name>
    <dbReference type="NCBI Taxonomy" id="941640"/>
    <lineage>
        <taxon>Bacteria</taxon>
        <taxon>Bacillati</taxon>
        <taxon>Mycoplasmatota</taxon>
        <taxon>Mollicutes</taxon>
        <taxon>Mycoplasmataceae</taxon>
        <taxon>Mycoplasma</taxon>
    </lineage>
</organism>
<dbReference type="AlphaFoldDB" id="E8ZKV5"/>
<sequence length="224" mass="24851">MLKGVAGVLGAGAVATGGALAYKGLSKPTTHSVKDLLSIKNPEKRLISKSLGGSSEEWKAAWKLYALDYKNNDKNPFSLTTEKPTTDPDGKQEAPSEFIDKCVSLSGGQVVDEKDNSYQDVLKYCTRATLIKDLISENHPNRKILSNTGSEDAEGWKAAWSRYKQRNPQPKAQNNDEWKLSDWATHNTDDAPNGLKTKCGEKIKLEIFDTNHKDYKDTVDWCTN</sequence>
<proteinExistence type="predicted"/>